<evidence type="ECO:0000313" key="5">
    <source>
        <dbReference type="Proteomes" id="UP001470230"/>
    </source>
</evidence>
<feature type="domain" description="NADPH-dependent FMN reductase-like" evidence="3">
    <location>
        <begin position="1"/>
        <end position="159"/>
    </location>
</feature>
<dbReference type="Gene3D" id="3.40.50.360">
    <property type="match status" value="1"/>
</dbReference>
<evidence type="ECO:0000259" key="3">
    <source>
        <dbReference type="Pfam" id="PF03358"/>
    </source>
</evidence>
<dbReference type="EMBL" id="JAPFFF010000020">
    <property type="protein sequence ID" value="KAK8857590.1"/>
    <property type="molecule type" value="Genomic_DNA"/>
</dbReference>
<dbReference type="InterPro" id="IPR051796">
    <property type="entry name" value="ISF_SsuE-like"/>
</dbReference>
<comment type="caution">
    <text evidence="4">The sequence shown here is derived from an EMBL/GenBank/DDBJ whole genome shotgun (WGS) entry which is preliminary data.</text>
</comment>
<organism evidence="4 5">
    <name type="scientific">Tritrichomonas musculus</name>
    <dbReference type="NCBI Taxonomy" id="1915356"/>
    <lineage>
        <taxon>Eukaryota</taxon>
        <taxon>Metamonada</taxon>
        <taxon>Parabasalia</taxon>
        <taxon>Tritrichomonadida</taxon>
        <taxon>Tritrichomonadidae</taxon>
        <taxon>Tritrichomonas</taxon>
    </lineage>
</organism>
<evidence type="ECO:0000256" key="2">
    <source>
        <dbReference type="ARBA" id="ARBA00022643"/>
    </source>
</evidence>
<dbReference type="PANTHER" id="PTHR43278">
    <property type="entry name" value="NAD(P)H-DEPENDENT FMN-CONTAINING OXIDOREDUCTASE YWQN-RELATED"/>
    <property type="match status" value="1"/>
</dbReference>
<keyword evidence="5" id="KW-1185">Reference proteome</keyword>
<dbReference type="SUPFAM" id="SSF52218">
    <property type="entry name" value="Flavoproteins"/>
    <property type="match status" value="1"/>
</dbReference>
<dbReference type="InterPro" id="IPR005025">
    <property type="entry name" value="FMN_Rdtase-like_dom"/>
</dbReference>
<name>A0ABR2I6Q2_9EUKA</name>
<reference evidence="4 5" key="1">
    <citation type="submission" date="2024-04" db="EMBL/GenBank/DDBJ databases">
        <title>Tritrichomonas musculus Genome.</title>
        <authorList>
            <person name="Alves-Ferreira E."/>
            <person name="Grigg M."/>
            <person name="Lorenzi H."/>
            <person name="Galac M."/>
        </authorList>
    </citation>
    <scope>NUCLEOTIDE SEQUENCE [LARGE SCALE GENOMIC DNA]</scope>
    <source>
        <strain evidence="4 5">EAF2021</strain>
    </source>
</reference>
<dbReference type="InterPro" id="IPR029039">
    <property type="entry name" value="Flavoprotein-like_sf"/>
</dbReference>
<evidence type="ECO:0000313" key="4">
    <source>
        <dbReference type="EMBL" id="KAK8857590.1"/>
    </source>
</evidence>
<keyword evidence="1" id="KW-0285">Flavoprotein</keyword>
<accession>A0ABR2I6Q2</accession>
<keyword evidence="2" id="KW-0288">FMN</keyword>
<dbReference type="Proteomes" id="UP001470230">
    <property type="component" value="Unassembled WGS sequence"/>
</dbReference>
<proteinExistence type="predicted"/>
<dbReference type="Pfam" id="PF03358">
    <property type="entry name" value="FMN_red"/>
    <property type="match status" value="1"/>
</dbReference>
<protein>
    <recommendedName>
        <fullName evidence="3">NADPH-dependent FMN reductase-like domain-containing protein</fullName>
    </recommendedName>
</protein>
<dbReference type="PANTHER" id="PTHR43278:SF4">
    <property type="entry name" value="NAD(P)H-DEPENDENT FMN-CONTAINING OXIDOREDUCTASE YWQN-RELATED"/>
    <property type="match status" value="1"/>
</dbReference>
<sequence>MSIILVNGSTHKIGCTFSALSEIQKTLNENGIKTEIFQLGLKPIAGCCRCHQCEKTGFCEKYKNDKVNEFIKLLHKNNYDGFVFGSPVHYASVSGSITSYMDRLFFSQSMSGHTFFNGKLAAAIVNCRRGGASATFDQLNQYFTISNMPIVSSQYWNETHGFTPNEQKRDLEGLQTMRTLGRNIAWLIKCIKLGKKNGVNFPKLENPVYTNFIQ</sequence>
<evidence type="ECO:0000256" key="1">
    <source>
        <dbReference type="ARBA" id="ARBA00022630"/>
    </source>
</evidence>
<gene>
    <name evidence="4" type="ORF">M9Y10_015995</name>
</gene>